<protein>
    <submittedName>
        <fullName evidence="2">Nitrous oxide-stimulated promoter</fullName>
    </submittedName>
    <submittedName>
        <fullName evidence="1">Ygba ecs3588 cytoplasmic uvra stm2860 amidophosphoribosyltransferase vva0912 so0324 vpa0976 cpe0229</fullName>
    </submittedName>
</protein>
<sequence>MAAKENRLEREKKTVELMIGLYCRRVHHTRDGLCPDCRKLLDYAFRRIEHCRFGSEKPTCANCSVHCYSPQMREQIRFVMRYSGPRMALRHPLIAWRHLRDGRRHPVHGNGRPKS</sequence>
<organism evidence="1">
    <name type="scientific">Acididesulfobacillus acetoxydans</name>
    <dbReference type="NCBI Taxonomy" id="1561005"/>
    <lineage>
        <taxon>Bacteria</taxon>
        <taxon>Bacillati</taxon>
        <taxon>Bacillota</taxon>
        <taxon>Clostridia</taxon>
        <taxon>Eubacteriales</taxon>
        <taxon>Peptococcaceae</taxon>
        <taxon>Acididesulfobacillus</taxon>
    </lineage>
</organism>
<evidence type="ECO:0000313" key="3">
    <source>
        <dbReference type="Proteomes" id="UP001071230"/>
    </source>
</evidence>
<name>A0A8S0X5G4_9FIRM</name>
<proteinExistence type="predicted"/>
<dbReference type="EMBL" id="LR746496">
    <property type="protein sequence ID" value="CAA7601620.1"/>
    <property type="molecule type" value="Genomic_DNA"/>
</dbReference>
<evidence type="ECO:0000313" key="2">
    <source>
        <dbReference type="EMBL" id="CEJ07107.1"/>
    </source>
</evidence>
<reference evidence="1" key="2">
    <citation type="submission" date="2020-01" db="EMBL/GenBank/DDBJ databases">
        <authorList>
            <person name="Hornung B."/>
        </authorList>
    </citation>
    <scope>NUCLEOTIDE SEQUENCE</scope>
    <source>
        <strain evidence="1">PacBioINE</strain>
    </source>
</reference>
<reference evidence="2" key="1">
    <citation type="submission" date="2014-11" db="EMBL/GenBank/DDBJ databases">
        <authorList>
            <person name="Hornung B.V."/>
        </authorList>
    </citation>
    <scope>NUCLEOTIDE SEQUENCE</scope>
    <source>
        <strain evidence="2">INE</strain>
    </source>
</reference>
<dbReference type="KEGG" id="aacx:DEACI_2287"/>
<dbReference type="Proteomes" id="UP000836597">
    <property type="component" value="Chromosome"/>
</dbReference>
<dbReference type="RefSeq" id="WP_261486635.1">
    <property type="nucleotide sequence ID" value="NZ_CDGJ01000037.1"/>
</dbReference>
<gene>
    <name evidence="2" type="ORF">DEACI_1565</name>
    <name evidence="1" type="ORF">DEACI_2287</name>
</gene>
<dbReference type="EMBL" id="CDGJ01000037">
    <property type="protein sequence ID" value="CEJ07107.1"/>
    <property type="molecule type" value="Genomic_DNA"/>
</dbReference>
<dbReference type="AlphaFoldDB" id="A0A8S0X5G4"/>
<accession>A0A8S0X5G4</accession>
<dbReference type="Proteomes" id="UP001071230">
    <property type="component" value="Unassembled WGS sequence"/>
</dbReference>
<evidence type="ECO:0000313" key="1">
    <source>
        <dbReference type="EMBL" id="CAA7601620.1"/>
    </source>
</evidence>
<dbReference type="InterPro" id="IPR020483">
    <property type="entry name" value="Uncharacterised_YgbA"/>
</dbReference>
<dbReference type="NCBIfam" id="NF007714">
    <property type="entry name" value="PRK10410.1-2"/>
    <property type="match status" value="1"/>
</dbReference>
<keyword evidence="3" id="KW-1185">Reference proteome</keyword>
<dbReference type="Pfam" id="PF11756">
    <property type="entry name" value="YgbA_NO"/>
    <property type="match status" value="1"/>
</dbReference>